<accession>A0A9D5JX62</accession>
<evidence type="ECO:0000256" key="5">
    <source>
        <dbReference type="ARBA" id="ARBA00022781"/>
    </source>
</evidence>
<comment type="function">
    <text evidence="1">Produces ATP from ADP in the presence of a proton gradient across the membrane. The gamma chain is believed to be important in regulating ATPase activity and the flow of protons through the CF(0) complex.</text>
</comment>
<dbReference type="SUPFAM" id="SSF52943">
    <property type="entry name" value="ATP synthase (F1-ATPase), gamma subunit"/>
    <property type="match status" value="1"/>
</dbReference>
<dbReference type="Gene3D" id="3.40.1380.10">
    <property type="match status" value="1"/>
</dbReference>
<dbReference type="EMBL" id="WJJP01000465">
    <property type="protein sequence ID" value="MBD3325765.1"/>
    <property type="molecule type" value="Genomic_DNA"/>
</dbReference>
<dbReference type="Pfam" id="PF00231">
    <property type="entry name" value="ATP-synt"/>
    <property type="match status" value="1"/>
</dbReference>
<evidence type="ECO:0000256" key="1">
    <source>
        <dbReference type="ARBA" id="ARBA00003456"/>
    </source>
</evidence>
<reference evidence="10" key="1">
    <citation type="submission" date="2019-11" db="EMBL/GenBank/DDBJ databases">
        <title>Microbial mats filling the niche in hypersaline microbial mats.</title>
        <authorList>
            <person name="Wong H.L."/>
            <person name="Macleod F.I."/>
            <person name="White R.A. III"/>
            <person name="Burns B.P."/>
        </authorList>
    </citation>
    <scope>NUCLEOTIDE SEQUENCE</scope>
    <source>
        <strain evidence="10">Rbin_158</strain>
    </source>
</reference>
<dbReference type="PRINTS" id="PR00126">
    <property type="entry name" value="ATPASEGAMMA"/>
</dbReference>
<dbReference type="NCBIfam" id="TIGR03323">
    <property type="entry name" value="alt_F1F0_F1_gam"/>
    <property type="match status" value="1"/>
</dbReference>
<evidence type="ECO:0000256" key="9">
    <source>
        <dbReference type="ARBA" id="ARBA00023310"/>
    </source>
</evidence>
<evidence type="ECO:0000256" key="2">
    <source>
        <dbReference type="ARBA" id="ARBA00004170"/>
    </source>
</evidence>
<dbReference type="InterPro" id="IPR000131">
    <property type="entry name" value="ATP_synth_F1_gsu"/>
</dbReference>
<evidence type="ECO:0000256" key="8">
    <source>
        <dbReference type="ARBA" id="ARBA00023196"/>
    </source>
</evidence>
<evidence type="ECO:0000313" key="10">
    <source>
        <dbReference type="EMBL" id="MBD3325765.1"/>
    </source>
</evidence>
<dbReference type="InterPro" id="IPR017709">
    <property type="entry name" value="Alt_ATP_synth_F1_gsu"/>
</dbReference>
<dbReference type="Proteomes" id="UP000649604">
    <property type="component" value="Unassembled WGS sequence"/>
</dbReference>
<comment type="caution">
    <text evidence="10">The sequence shown here is derived from an EMBL/GenBank/DDBJ whole genome shotgun (WGS) entry which is preliminary data.</text>
</comment>
<evidence type="ECO:0000256" key="6">
    <source>
        <dbReference type="ARBA" id="ARBA00023065"/>
    </source>
</evidence>
<evidence type="ECO:0000256" key="3">
    <source>
        <dbReference type="ARBA" id="ARBA00007681"/>
    </source>
</evidence>
<evidence type="ECO:0000256" key="4">
    <source>
        <dbReference type="ARBA" id="ARBA00022448"/>
    </source>
</evidence>
<sequence>MEQLESLKRKISSAEDLHSVVTTMKSLAAVHIREYERAVEALRDYNRTVVMGLQIVLKERPETLPISTFETLHTDHQFGAVIFGSEQGMCGQFNDHIARYALEQMERLEVAPHQRKVLALGQRVASSLRGAGQPIDEQVQFFGTAAGLGAVMQQVLFTIEDWRTTQAIEQIVLFYNKPLAGASYEPTSTHLLPLEMSWLRNLAKQPWESRTLPFYTMPWDQLFTSLLRQYFYVALYRAVVDSLASENASRLSAMQAAERSIEEHLEELNTLYQRQRQNSITVELLDIVAGFEALTGTS</sequence>
<dbReference type="InterPro" id="IPR035968">
    <property type="entry name" value="ATP_synth_F1_ATPase_gsu"/>
</dbReference>
<keyword evidence="7" id="KW-0472">Membrane</keyword>
<keyword evidence="6" id="KW-0406">Ion transport</keyword>
<keyword evidence="5" id="KW-0375">Hydrogen ion transport</keyword>
<evidence type="ECO:0000313" key="11">
    <source>
        <dbReference type="Proteomes" id="UP000649604"/>
    </source>
</evidence>
<protein>
    <submittedName>
        <fullName evidence="10">F0F1 ATP synthase subunit gamma</fullName>
    </submittedName>
</protein>
<organism evidence="10 11">
    <name type="scientific">candidate division KSB3 bacterium</name>
    <dbReference type="NCBI Taxonomy" id="2044937"/>
    <lineage>
        <taxon>Bacteria</taxon>
        <taxon>candidate division KSB3</taxon>
    </lineage>
</organism>
<comment type="similarity">
    <text evidence="3">Belongs to the ATPase gamma chain family.</text>
</comment>
<dbReference type="GO" id="GO:0045259">
    <property type="term" value="C:proton-transporting ATP synthase complex"/>
    <property type="evidence" value="ECO:0007669"/>
    <property type="project" value="UniProtKB-KW"/>
</dbReference>
<dbReference type="Gene3D" id="1.10.287.80">
    <property type="entry name" value="ATP synthase, gamma subunit, helix hairpin domain"/>
    <property type="match status" value="1"/>
</dbReference>
<name>A0A9D5JX62_9BACT</name>
<dbReference type="PANTHER" id="PTHR11693:SF22">
    <property type="entry name" value="ATP SYNTHASE SUBUNIT GAMMA, MITOCHONDRIAL"/>
    <property type="match status" value="1"/>
</dbReference>
<keyword evidence="8" id="KW-0139">CF(1)</keyword>
<dbReference type="PANTHER" id="PTHR11693">
    <property type="entry name" value="ATP SYNTHASE GAMMA CHAIN"/>
    <property type="match status" value="1"/>
</dbReference>
<comment type="subcellular location">
    <subcellularLocation>
        <location evidence="2">Membrane</location>
        <topology evidence="2">Peripheral membrane protein</topology>
    </subcellularLocation>
</comment>
<keyword evidence="9" id="KW-0066">ATP synthesis</keyword>
<dbReference type="AlphaFoldDB" id="A0A9D5JX62"/>
<dbReference type="GO" id="GO:0046933">
    <property type="term" value="F:proton-transporting ATP synthase activity, rotational mechanism"/>
    <property type="evidence" value="ECO:0007669"/>
    <property type="project" value="InterPro"/>
</dbReference>
<keyword evidence="4" id="KW-0813">Transport</keyword>
<gene>
    <name evidence="10" type="ORF">GF339_14355</name>
</gene>
<dbReference type="CDD" id="cd12151">
    <property type="entry name" value="F1-ATPase_gamma"/>
    <property type="match status" value="1"/>
</dbReference>
<evidence type="ECO:0000256" key="7">
    <source>
        <dbReference type="ARBA" id="ARBA00023136"/>
    </source>
</evidence>
<proteinExistence type="inferred from homology"/>